<feature type="compositionally biased region" description="Polar residues" evidence="1">
    <location>
        <begin position="7"/>
        <end position="20"/>
    </location>
</feature>
<dbReference type="Proteomes" id="UP000265366">
    <property type="component" value="Unassembled WGS sequence"/>
</dbReference>
<dbReference type="AlphaFoldDB" id="A0A3A1P2N0"/>
<dbReference type="InterPro" id="IPR036291">
    <property type="entry name" value="NAD(P)-bd_dom_sf"/>
</dbReference>
<dbReference type="Gene3D" id="3.30.1780.10">
    <property type="entry name" value="ornithine cyclodeaminase, domain 1"/>
    <property type="match status" value="1"/>
</dbReference>
<dbReference type="GO" id="GO:0005737">
    <property type="term" value="C:cytoplasm"/>
    <property type="evidence" value="ECO:0007669"/>
    <property type="project" value="TreeGrafter"/>
</dbReference>
<dbReference type="SUPFAM" id="SSF51735">
    <property type="entry name" value="NAD(P)-binding Rossmann-fold domains"/>
    <property type="match status" value="1"/>
</dbReference>
<dbReference type="PANTHER" id="PTHR13812:SF19">
    <property type="entry name" value="KETIMINE REDUCTASE MU-CRYSTALLIN"/>
    <property type="match status" value="1"/>
</dbReference>
<keyword evidence="2" id="KW-0456">Lyase</keyword>
<dbReference type="Pfam" id="PF02423">
    <property type="entry name" value="OCD_Mu_crystall"/>
    <property type="match status" value="1"/>
</dbReference>
<sequence>MRELSRLSGSHPTQRTSAASVNDKKDEGLLADLPRIDFLYLSEPDMIRAGVTDMPRCIDALEEMFGLLHTGDYRMAGGSNNSHGAIVVFPEDSPFPDMPKPTVDRRFMAMPAYLGGSFRTAGMKWYGSNIANRDKGLPRSILTFVLNDVDTGAPLAMMSANLLSAYRTGAVPGVGARHLARKDSRVVGLVGPGVMARTSLAAFMNECPLIDTVKIKGRGQANLDAFRAWAAQTYPQLAVEVVGTEEEAVRGSDIASFCASVATGDPSIYPTVRREWVKPGAFLSMPAPCNTDEGMIADDIRKVLDFTGMYEAYLEELPAPRHVHVPAVGVRWFDLIEEGRLSRADLQDLGAIVAGDTPGRQNDEEIIILSVGGMAVEDVAWGTMVYRNAVAQGIGVKLNLWEEPALK</sequence>
<name>A0A3A1P2N0_9SPHN</name>
<evidence type="ECO:0000256" key="1">
    <source>
        <dbReference type="SAM" id="MobiDB-lite"/>
    </source>
</evidence>
<gene>
    <name evidence="2" type="ORF">D2V17_14900</name>
</gene>
<dbReference type="EMBL" id="QXFM01000117">
    <property type="protein sequence ID" value="RIV82600.1"/>
    <property type="molecule type" value="Genomic_DNA"/>
</dbReference>
<dbReference type="GO" id="GO:0008473">
    <property type="term" value="F:ornithine cyclodeaminase activity"/>
    <property type="evidence" value="ECO:0007669"/>
    <property type="project" value="UniProtKB-EC"/>
</dbReference>
<comment type="caution">
    <text evidence="2">The sequence shown here is derived from an EMBL/GenBank/DDBJ whole genome shotgun (WGS) entry which is preliminary data.</text>
</comment>
<proteinExistence type="predicted"/>
<evidence type="ECO:0000313" key="3">
    <source>
        <dbReference type="Proteomes" id="UP000265366"/>
    </source>
</evidence>
<dbReference type="InterPro" id="IPR023401">
    <property type="entry name" value="ODC_N"/>
</dbReference>
<reference evidence="2 3" key="1">
    <citation type="submission" date="2018-08" db="EMBL/GenBank/DDBJ databases">
        <title>Erythrobacter zhengii sp.nov., a bacterium isolated from deep-sea sediment.</title>
        <authorList>
            <person name="Fang C."/>
            <person name="Wu Y.-H."/>
            <person name="Sun C."/>
            <person name="Wang H."/>
            <person name="Cheng H."/>
            <person name="Meng F.-X."/>
            <person name="Wang C.-S."/>
            <person name="Xu X.-W."/>
        </authorList>
    </citation>
    <scope>NUCLEOTIDE SEQUENCE [LARGE SCALE GENOMIC DNA]</scope>
    <source>
        <strain evidence="2 3">CCTCC AB 2015396</strain>
    </source>
</reference>
<dbReference type="EC" id="4.3.1.12" evidence="2"/>
<dbReference type="InterPro" id="IPR003462">
    <property type="entry name" value="ODC_Mu_crystall"/>
</dbReference>
<organism evidence="2 3">
    <name type="scientific">Aurantiacibacter xanthus</name>
    <dbReference type="NCBI Taxonomy" id="1784712"/>
    <lineage>
        <taxon>Bacteria</taxon>
        <taxon>Pseudomonadati</taxon>
        <taxon>Pseudomonadota</taxon>
        <taxon>Alphaproteobacteria</taxon>
        <taxon>Sphingomonadales</taxon>
        <taxon>Erythrobacteraceae</taxon>
        <taxon>Aurantiacibacter</taxon>
    </lineage>
</organism>
<dbReference type="Gene3D" id="3.40.50.720">
    <property type="entry name" value="NAD(P)-binding Rossmann-like Domain"/>
    <property type="match status" value="1"/>
</dbReference>
<dbReference type="PANTHER" id="PTHR13812">
    <property type="entry name" value="KETIMINE REDUCTASE MU-CRYSTALLIN"/>
    <property type="match status" value="1"/>
</dbReference>
<keyword evidence="3" id="KW-1185">Reference proteome</keyword>
<accession>A0A3A1P2N0</accession>
<protein>
    <submittedName>
        <fullName evidence="2">Ornithine cyclodeaminase</fullName>
        <ecNumber evidence="2">4.3.1.12</ecNumber>
    </submittedName>
</protein>
<dbReference type="OrthoDB" id="9801817at2"/>
<evidence type="ECO:0000313" key="2">
    <source>
        <dbReference type="EMBL" id="RIV82600.1"/>
    </source>
</evidence>
<dbReference type="NCBIfam" id="NF004848">
    <property type="entry name" value="PRK06199.1"/>
    <property type="match status" value="1"/>
</dbReference>
<feature type="region of interest" description="Disordered" evidence="1">
    <location>
        <begin position="1"/>
        <end position="23"/>
    </location>
</feature>